<proteinExistence type="predicted"/>
<evidence type="ECO:0000259" key="5">
    <source>
        <dbReference type="PROSITE" id="PS50157"/>
    </source>
</evidence>
<feature type="domain" description="C2H2-type" evidence="5">
    <location>
        <begin position="135"/>
        <end position="162"/>
    </location>
</feature>
<dbReference type="PROSITE" id="PS00028">
    <property type="entry name" value="ZINC_FINGER_C2H2_1"/>
    <property type="match status" value="2"/>
</dbReference>
<evidence type="ECO:0000256" key="1">
    <source>
        <dbReference type="ARBA" id="ARBA00022723"/>
    </source>
</evidence>
<name>A0ABR2WNZ3_9FUNG</name>
<dbReference type="InterPro" id="IPR036236">
    <property type="entry name" value="Znf_C2H2_sf"/>
</dbReference>
<gene>
    <name evidence="6" type="ORF">K7432_010265</name>
</gene>
<dbReference type="SMART" id="SM00355">
    <property type="entry name" value="ZnF_C2H2"/>
    <property type="match status" value="2"/>
</dbReference>
<accession>A0ABR2WNZ3</accession>
<organism evidence="6 7">
    <name type="scientific">Basidiobolus ranarum</name>
    <dbReference type="NCBI Taxonomy" id="34480"/>
    <lineage>
        <taxon>Eukaryota</taxon>
        <taxon>Fungi</taxon>
        <taxon>Fungi incertae sedis</taxon>
        <taxon>Zoopagomycota</taxon>
        <taxon>Entomophthoromycotina</taxon>
        <taxon>Basidiobolomycetes</taxon>
        <taxon>Basidiobolales</taxon>
        <taxon>Basidiobolaceae</taxon>
        <taxon>Basidiobolus</taxon>
    </lineage>
</organism>
<sequence length="189" mass="21237">MSALPSVNELFSGENWFKVPLSTVSSSSADIELDSVLTSPSSPSQLEKYSFAPKSRQSSVLCEGEATEIMNINAQFATFGSSSFSLDDTDQIYGNHSSPEESHEINTHTNDFNQVRPSNTNLIYLGQPNYVSKRHICHLCQKRFPRPSSLRVHLHTHTGEKPYICEYPNCKRSFSVLSNLRRHSKTHTV</sequence>
<keyword evidence="1" id="KW-0479">Metal-binding</keyword>
<evidence type="ECO:0000313" key="6">
    <source>
        <dbReference type="EMBL" id="KAK9763245.1"/>
    </source>
</evidence>
<dbReference type="Gene3D" id="3.30.160.60">
    <property type="entry name" value="Classic Zinc Finger"/>
    <property type="match status" value="2"/>
</dbReference>
<feature type="domain" description="C2H2-type" evidence="5">
    <location>
        <begin position="163"/>
        <end position="189"/>
    </location>
</feature>
<keyword evidence="7" id="KW-1185">Reference proteome</keyword>
<dbReference type="Pfam" id="PF00096">
    <property type="entry name" value="zf-C2H2"/>
    <property type="match status" value="2"/>
</dbReference>
<dbReference type="PANTHER" id="PTHR23235:SF120">
    <property type="entry name" value="KRUPPEL-LIKE FACTOR 15"/>
    <property type="match status" value="1"/>
</dbReference>
<protein>
    <recommendedName>
        <fullName evidence="5">C2H2-type domain-containing protein</fullName>
    </recommendedName>
</protein>
<dbReference type="PROSITE" id="PS50157">
    <property type="entry name" value="ZINC_FINGER_C2H2_2"/>
    <property type="match status" value="2"/>
</dbReference>
<reference evidence="6 7" key="1">
    <citation type="submission" date="2023-04" db="EMBL/GenBank/DDBJ databases">
        <title>Genome of Basidiobolus ranarum AG-B5.</title>
        <authorList>
            <person name="Stajich J.E."/>
            <person name="Carter-House D."/>
            <person name="Gryganskyi A."/>
        </authorList>
    </citation>
    <scope>NUCLEOTIDE SEQUENCE [LARGE SCALE GENOMIC DNA]</scope>
    <source>
        <strain evidence="6 7">AG-B5</strain>
    </source>
</reference>
<evidence type="ECO:0000313" key="7">
    <source>
        <dbReference type="Proteomes" id="UP001479436"/>
    </source>
</evidence>
<dbReference type="Proteomes" id="UP001479436">
    <property type="component" value="Unassembled WGS sequence"/>
</dbReference>
<evidence type="ECO:0000256" key="3">
    <source>
        <dbReference type="ARBA" id="ARBA00022833"/>
    </source>
</evidence>
<dbReference type="InterPro" id="IPR013087">
    <property type="entry name" value="Znf_C2H2_type"/>
</dbReference>
<dbReference type="EMBL" id="JASJQH010000694">
    <property type="protein sequence ID" value="KAK9763245.1"/>
    <property type="molecule type" value="Genomic_DNA"/>
</dbReference>
<dbReference type="PANTHER" id="PTHR23235">
    <property type="entry name" value="KRUEPPEL-LIKE TRANSCRIPTION FACTOR"/>
    <property type="match status" value="1"/>
</dbReference>
<keyword evidence="2 4" id="KW-0863">Zinc-finger</keyword>
<dbReference type="SUPFAM" id="SSF57667">
    <property type="entry name" value="beta-beta-alpha zinc fingers"/>
    <property type="match status" value="1"/>
</dbReference>
<evidence type="ECO:0000256" key="4">
    <source>
        <dbReference type="PROSITE-ProRule" id="PRU00042"/>
    </source>
</evidence>
<evidence type="ECO:0000256" key="2">
    <source>
        <dbReference type="ARBA" id="ARBA00022771"/>
    </source>
</evidence>
<comment type="caution">
    <text evidence="6">The sequence shown here is derived from an EMBL/GenBank/DDBJ whole genome shotgun (WGS) entry which is preliminary data.</text>
</comment>
<keyword evidence="3" id="KW-0862">Zinc</keyword>